<dbReference type="AlphaFoldDB" id="A0A3G1B155"/>
<organism evidence="2 3">
    <name type="scientific">Candidatus Nitrosotenuis cloacae</name>
    <dbReference type="NCBI Taxonomy" id="1603555"/>
    <lineage>
        <taxon>Archaea</taxon>
        <taxon>Nitrososphaerota</taxon>
        <taxon>Candidatus Nitrosotenuis</taxon>
    </lineage>
</organism>
<accession>A0A3G1B155</accession>
<sequence>MIFSALRTGLVLFAFSGLIFGFMITYEEVDAAKASKVKTWKYGAKTKGIVCGDKLCSEKYKSR</sequence>
<keyword evidence="3" id="KW-1185">Reference proteome</keyword>
<evidence type="ECO:0000313" key="2">
    <source>
        <dbReference type="EMBL" id="AJZ75862.1"/>
    </source>
</evidence>
<protein>
    <submittedName>
        <fullName evidence="2">Uncharacterized protein</fullName>
    </submittedName>
</protein>
<dbReference type="KEGG" id="tah:SU86_005225"/>
<keyword evidence="1" id="KW-0812">Transmembrane</keyword>
<evidence type="ECO:0000313" key="3">
    <source>
        <dbReference type="Proteomes" id="UP000266745"/>
    </source>
</evidence>
<proteinExistence type="predicted"/>
<evidence type="ECO:0000256" key="1">
    <source>
        <dbReference type="SAM" id="Phobius"/>
    </source>
</evidence>
<dbReference type="RefSeq" id="WP_048188714.1">
    <property type="nucleotide sequence ID" value="NZ_CP011097.1"/>
</dbReference>
<name>A0A3G1B155_9ARCH</name>
<keyword evidence="1" id="KW-0472">Membrane</keyword>
<feature type="transmembrane region" description="Helical" evidence="1">
    <location>
        <begin position="6"/>
        <end position="26"/>
    </location>
</feature>
<dbReference type="EMBL" id="CP011097">
    <property type="protein sequence ID" value="AJZ75862.1"/>
    <property type="molecule type" value="Genomic_DNA"/>
</dbReference>
<dbReference type="GeneID" id="24875799"/>
<dbReference type="OrthoDB" id="383772at2157"/>
<gene>
    <name evidence="2" type="ORF">SU86_005225</name>
</gene>
<dbReference type="Proteomes" id="UP000266745">
    <property type="component" value="Chromosome"/>
</dbReference>
<reference evidence="2 3" key="1">
    <citation type="journal article" date="2016" name="Sci. Rep.">
        <title>A novel ammonia-oxidizing archaeon from wastewater treatment plant: Its enrichment, physiological and genomic characteristics.</title>
        <authorList>
            <person name="Li Y."/>
            <person name="Ding K."/>
            <person name="Wen X."/>
            <person name="Zhang B."/>
            <person name="Shen B."/>
            <person name="Yang Y."/>
        </authorList>
    </citation>
    <scope>NUCLEOTIDE SEQUENCE [LARGE SCALE GENOMIC DNA]</scope>
    <source>
        <strain evidence="2 3">SAT1</strain>
    </source>
</reference>
<keyword evidence="1" id="KW-1133">Transmembrane helix</keyword>